<name>A0ABZ3FLY4_9ACTN</name>
<dbReference type="PIRSF" id="PIRSF002741">
    <property type="entry name" value="MppA"/>
    <property type="match status" value="1"/>
</dbReference>
<protein>
    <submittedName>
        <fullName evidence="6">ABC transporter substrate-binding protein</fullName>
    </submittedName>
</protein>
<keyword evidence="2" id="KW-0813">Transport</keyword>
<comment type="similarity">
    <text evidence="1">Belongs to the bacterial solute-binding protein 5 family.</text>
</comment>
<feature type="signal peptide" evidence="4">
    <location>
        <begin position="1"/>
        <end position="26"/>
    </location>
</feature>
<organism evidence="6 7">
    <name type="scientific">Ammonicoccus fulvus</name>
    <dbReference type="NCBI Taxonomy" id="3138240"/>
    <lineage>
        <taxon>Bacteria</taxon>
        <taxon>Bacillati</taxon>
        <taxon>Actinomycetota</taxon>
        <taxon>Actinomycetes</taxon>
        <taxon>Propionibacteriales</taxon>
        <taxon>Propionibacteriaceae</taxon>
        <taxon>Ammonicoccus</taxon>
    </lineage>
</organism>
<feature type="chain" id="PRO_5045664053" evidence="4">
    <location>
        <begin position="27"/>
        <end position="561"/>
    </location>
</feature>
<dbReference type="RefSeq" id="WP_425308496.1">
    <property type="nucleotide sequence ID" value="NZ_CP154795.1"/>
</dbReference>
<dbReference type="SUPFAM" id="SSF53850">
    <property type="entry name" value="Periplasmic binding protein-like II"/>
    <property type="match status" value="1"/>
</dbReference>
<dbReference type="PANTHER" id="PTHR30290">
    <property type="entry name" value="PERIPLASMIC BINDING COMPONENT OF ABC TRANSPORTER"/>
    <property type="match status" value="1"/>
</dbReference>
<evidence type="ECO:0000313" key="6">
    <source>
        <dbReference type="EMBL" id="XAN07042.1"/>
    </source>
</evidence>
<proteinExistence type="inferred from homology"/>
<evidence type="ECO:0000256" key="3">
    <source>
        <dbReference type="ARBA" id="ARBA00022729"/>
    </source>
</evidence>
<evidence type="ECO:0000259" key="5">
    <source>
        <dbReference type="Pfam" id="PF00496"/>
    </source>
</evidence>
<dbReference type="CDD" id="cd08493">
    <property type="entry name" value="PBP2_DppA_like"/>
    <property type="match status" value="1"/>
</dbReference>
<dbReference type="EMBL" id="CP154795">
    <property type="protein sequence ID" value="XAN07042.1"/>
    <property type="molecule type" value="Genomic_DNA"/>
</dbReference>
<dbReference type="Pfam" id="PF00496">
    <property type="entry name" value="SBP_bac_5"/>
    <property type="match status" value="1"/>
</dbReference>
<evidence type="ECO:0000256" key="4">
    <source>
        <dbReference type="SAM" id="SignalP"/>
    </source>
</evidence>
<reference evidence="6 7" key="1">
    <citation type="submission" date="2024-04" db="EMBL/GenBank/DDBJ databases">
        <title>Isolation of an actinomycete strain from pig manure.</title>
        <authorList>
            <person name="Gong T."/>
            <person name="Yu Z."/>
            <person name="An M."/>
            <person name="Wei C."/>
            <person name="Yang W."/>
            <person name="Liu L."/>
        </authorList>
    </citation>
    <scope>NUCLEOTIDE SEQUENCE [LARGE SCALE GENOMIC DNA]</scope>
    <source>
        <strain evidence="6 7">ZF39</strain>
    </source>
</reference>
<dbReference type="Gene3D" id="3.90.76.10">
    <property type="entry name" value="Dipeptide-binding Protein, Domain 1"/>
    <property type="match status" value="1"/>
</dbReference>
<dbReference type="InterPro" id="IPR039424">
    <property type="entry name" value="SBP_5"/>
</dbReference>
<feature type="domain" description="Solute-binding protein family 5" evidence="5">
    <location>
        <begin position="88"/>
        <end position="483"/>
    </location>
</feature>
<keyword evidence="3 4" id="KW-0732">Signal</keyword>
<dbReference type="PROSITE" id="PS51257">
    <property type="entry name" value="PROKAR_LIPOPROTEIN"/>
    <property type="match status" value="1"/>
</dbReference>
<dbReference type="PROSITE" id="PS51318">
    <property type="entry name" value="TAT"/>
    <property type="match status" value="1"/>
</dbReference>
<dbReference type="PANTHER" id="PTHR30290:SF9">
    <property type="entry name" value="OLIGOPEPTIDE-BINDING PROTEIN APPA"/>
    <property type="match status" value="1"/>
</dbReference>
<dbReference type="InterPro" id="IPR000914">
    <property type="entry name" value="SBP_5_dom"/>
</dbReference>
<accession>A0ABZ3FLY4</accession>
<gene>
    <name evidence="6" type="ORF">AADG42_06940</name>
</gene>
<dbReference type="InterPro" id="IPR006311">
    <property type="entry name" value="TAT_signal"/>
</dbReference>
<evidence type="ECO:0000256" key="2">
    <source>
        <dbReference type="ARBA" id="ARBA00022448"/>
    </source>
</evidence>
<dbReference type="Proteomes" id="UP001442841">
    <property type="component" value="Chromosome"/>
</dbReference>
<dbReference type="InterPro" id="IPR030678">
    <property type="entry name" value="Peptide/Ni-bd"/>
</dbReference>
<evidence type="ECO:0000256" key="1">
    <source>
        <dbReference type="ARBA" id="ARBA00005695"/>
    </source>
</evidence>
<dbReference type="Gene3D" id="3.40.190.10">
    <property type="entry name" value="Periplasmic binding protein-like II"/>
    <property type="match status" value="1"/>
</dbReference>
<sequence length="561" mass="61395">MTTTFRRKLLAGAAALTLTIGLGACAESQRGTGSGGSGGSDAAQDTFIFAGSSDPVMLDPAMASDGESFRISRQIFEGLVSVKPGTTEPEALLATAWESSEDGKEHTFTLKSGVKFHDGTDFNAEAVCANFERWANWKGLNQNENITYYYGKLFQGYRNPEAGAQKGIYEGCEAKSPTEATIKLNKPFASFVDAMTLPAFSMQSPEAMQKYNADDTQGTESDPRFSEYATAHPTGTGPFKFEKWDRGQQVVLNRNDDYHGEKAKISKAIIRIISDPKARTQELQAGNIDGYDLVAPADVQALKDKGFQVMNRPAFNILYLAFNQNSEPMKDVRVRQALNHAIDKEAVIKQSLPEGTVAATQYMPDMVNGYASDVTTYDYNPEKAKQLLAEAGQQNLTVRFAYPTGVSRPYMPTPEDTYVALKSQLEAVGIKVEPVTAKWSPDYIDLATSPEGIDKRDVHMLGWTGDYNDPDNFIGVFFGKKTNEWGFENPEIFSALGAARELNTKDAQEKAYQDVSKQIADFAPGVPIAHPAPSLAFGKGVQGYNPSPVQDEVWNTVTVTR</sequence>
<evidence type="ECO:0000313" key="7">
    <source>
        <dbReference type="Proteomes" id="UP001442841"/>
    </source>
</evidence>
<keyword evidence="7" id="KW-1185">Reference proteome</keyword>
<dbReference type="Gene3D" id="3.10.105.10">
    <property type="entry name" value="Dipeptide-binding Protein, Domain 3"/>
    <property type="match status" value="1"/>
</dbReference>